<evidence type="ECO:0000259" key="1">
    <source>
        <dbReference type="SMART" id="SM00881"/>
    </source>
</evidence>
<dbReference type="AlphaFoldDB" id="A0A8T3YN23"/>
<dbReference type="Gene3D" id="3.40.50.720">
    <property type="entry name" value="NAD(P)-binding Rossmann-like Domain"/>
    <property type="match status" value="1"/>
</dbReference>
<dbReference type="SUPFAM" id="SSF51735">
    <property type="entry name" value="NAD(P)-binding Rossmann-fold domains"/>
    <property type="match status" value="1"/>
</dbReference>
<dbReference type="PANTHER" id="PTHR33303:SF2">
    <property type="entry name" value="COA-BINDING DOMAIN-CONTAINING PROTEIN"/>
    <property type="match status" value="1"/>
</dbReference>
<organism evidence="2 3">
    <name type="scientific">Candidatus Iainarchaeum sp</name>
    <dbReference type="NCBI Taxonomy" id="3101447"/>
    <lineage>
        <taxon>Archaea</taxon>
        <taxon>Candidatus Iainarchaeota</taxon>
        <taxon>Candidatus Iainarchaeia</taxon>
        <taxon>Candidatus Iainarchaeales</taxon>
        <taxon>Candidatus Iainarchaeaceae</taxon>
        <taxon>Candidatus Iainarchaeum</taxon>
    </lineage>
</organism>
<comment type="caution">
    <text evidence="2">The sequence shown here is derived from an EMBL/GenBank/DDBJ whole genome shotgun (WGS) entry which is preliminary data.</text>
</comment>
<gene>
    <name evidence="2" type="ORF">HY544_02900</name>
</gene>
<proteinExistence type="predicted"/>
<evidence type="ECO:0000313" key="3">
    <source>
        <dbReference type="Proteomes" id="UP000732298"/>
    </source>
</evidence>
<sequence length="123" mass="13446">MPAIAIIGASANREKFSNKCVRLYKSLGWVVFPVNPKDSEIEGLKCYNSISEIPSQADRVSIYLPPHVTISIIPELLQAGVKSVILNPGAESDELVKGLRDNGINPKLACSIRMEGRSPEDIR</sequence>
<dbReference type="Pfam" id="PF13380">
    <property type="entry name" value="CoA_binding_2"/>
    <property type="match status" value="1"/>
</dbReference>
<dbReference type="Proteomes" id="UP000732298">
    <property type="component" value="Unassembled WGS sequence"/>
</dbReference>
<dbReference type="InterPro" id="IPR003781">
    <property type="entry name" value="CoA-bd"/>
</dbReference>
<feature type="domain" description="CoA-binding" evidence="1">
    <location>
        <begin position="1"/>
        <end position="90"/>
    </location>
</feature>
<name>A0A8T3YN23_9ARCH</name>
<dbReference type="InterPro" id="IPR036291">
    <property type="entry name" value="NAD(P)-bd_dom_sf"/>
</dbReference>
<reference evidence="2" key="1">
    <citation type="submission" date="2020-07" db="EMBL/GenBank/DDBJ databases">
        <title>Huge and variable diversity of episymbiotic CPR bacteria and DPANN archaea in groundwater ecosystems.</title>
        <authorList>
            <person name="He C.Y."/>
            <person name="Keren R."/>
            <person name="Whittaker M."/>
            <person name="Farag I.F."/>
            <person name="Doudna J."/>
            <person name="Cate J.H.D."/>
            <person name="Banfield J.F."/>
        </authorList>
    </citation>
    <scope>NUCLEOTIDE SEQUENCE</scope>
    <source>
        <strain evidence="2">NC_groundwater_1296_Ag_S-0.2um_52_80</strain>
    </source>
</reference>
<dbReference type="SMART" id="SM00881">
    <property type="entry name" value="CoA_binding"/>
    <property type="match status" value="1"/>
</dbReference>
<dbReference type="PANTHER" id="PTHR33303">
    <property type="entry name" value="CYTOPLASMIC PROTEIN-RELATED"/>
    <property type="match status" value="1"/>
</dbReference>
<protein>
    <submittedName>
        <fullName evidence="2">CoA-binding protein</fullName>
    </submittedName>
</protein>
<accession>A0A8T3YN23</accession>
<evidence type="ECO:0000313" key="2">
    <source>
        <dbReference type="EMBL" id="MBI4210428.1"/>
    </source>
</evidence>
<dbReference type="EMBL" id="JACQPB010000034">
    <property type="protein sequence ID" value="MBI4210428.1"/>
    <property type="molecule type" value="Genomic_DNA"/>
</dbReference>